<dbReference type="PANTHER" id="PTHR47691">
    <property type="entry name" value="REGULATOR-RELATED"/>
    <property type="match status" value="1"/>
</dbReference>
<name>A0A291Q177_9ACTN</name>
<dbReference type="PRINTS" id="PR00364">
    <property type="entry name" value="DISEASERSIST"/>
</dbReference>
<protein>
    <recommendedName>
        <fullName evidence="2">Novel STAND NTPase 1 domain-containing protein</fullName>
    </recommendedName>
</protein>
<dbReference type="Gene3D" id="1.25.40.10">
    <property type="entry name" value="Tetratricopeptide repeat domain"/>
    <property type="match status" value="1"/>
</dbReference>
<dbReference type="InterPro" id="IPR011990">
    <property type="entry name" value="TPR-like_helical_dom_sf"/>
</dbReference>
<keyword evidence="4" id="KW-1185">Reference proteome</keyword>
<dbReference type="SUPFAM" id="SSF52540">
    <property type="entry name" value="P-loop containing nucleoside triphosphate hydrolases"/>
    <property type="match status" value="1"/>
</dbReference>
<gene>
    <name evidence="3" type="ORF">KY5_0226c</name>
</gene>
<dbReference type="Pfam" id="PF20703">
    <property type="entry name" value="nSTAND1"/>
    <property type="match status" value="1"/>
</dbReference>
<dbReference type="Proteomes" id="UP000221011">
    <property type="component" value="Chromosome"/>
</dbReference>
<feature type="region of interest" description="Disordered" evidence="1">
    <location>
        <begin position="158"/>
        <end position="200"/>
    </location>
</feature>
<dbReference type="GO" id="GO:0043531">
    <property type="term" value="F:ADP binding"/>
    <property type="evidence" value="ECO:0007669"/>
    <property type="project" value="InterPro"/>
</dbReference>
<dbReference type="InterPro" id="IPR027417">
    <property type="entry name" value="P-loop_NTPase"/>
</dbReference>
<evidence type="ECO:0000313" key="4">
    <source>
        <dbReference type="Proteomes" id="UP000221011"/>
    </source>
</evidence>
<dbReference type="RefSeq" id="WP_098240379.1">
    <property type="nucleotide sequence ID" value="NZ_CP022685.1"/>
</dbReference>
<dbReference type="KEGG" id="sfk:KY5_0226c"/>
<dbReference type="InterPro" id="IPR049052">
    <property type="entry name" value="nSTAND1"/>
</dbReference>
<dbReference type="EMBL" id="CP022685">
    <property type="protein sequence ID" value="ATL25244.1"/>
    <property type="molecule type" value="Genomic_DNA"/>
</dbReference>
<dbReference type="PANTHER" id="PTHR47691:SF3">
    <property type="entry name" value="HTH-TYPE TRANSCRIPTIONAL REGULATOR RV0890C-RELATED"/>
    <property type="match status" value="1"/>
</dbReference>
<sequence>MEGKVPEEKTSFVGREADLRRLGASLAAHRLVTLTGMGGVGKTRLAVRGAVRAGTGYRDGVCWADLSPLMDDHLLTATVCDAVGLADHTPRMPVDALRSWLRDRHLLLVLDSCEHLTDQCRRLIGELLSAAPGLTVLATSRQPLLLSVECVLDVEPLPVGPATDRQPGDGGTGGGPMGDGPTGGGPTSNGAAAVEPAPAGRTAAHSDALRLFTDRAARFVPRQTLESPDWAADAAEVCERLEGIPLALELAGGQLRHRSVRSLAEGLGSRLAELTGAPRVRPPRHQSLRTTIGWSHELCTPGERLLWARLSVLRGPFDLGIAQAVGAGGPLTRRGVAWALTGLVRQSVVGRDGPRYHMLDTLKEYGRMWLAELGEEELLADRHAECFLNLARRADAEWLGPRQTHWYRRVGEAHADLCAALHHLLDRAPADGLELVSRVAFFWSCCGHLHEARTYLERGLALHHEPGPVHTRAQLALGVAALLQGQHDTAERLGEICAREAARDGDGQGVLAAGYLRGITYLLTGRPLVARALALRALEEVPGEDFASASRLRCRLVVVFALTALGALDEAMESARELRAVCERIDEHWTRSYLDYQLALIALFQDRPHEAAEHARAMLLGKQRIGDSFGIALGLDLLAAASAAQGRAEQAALLSGTGHAYWRNVGHPQRGTPELAPLRARTEQLARAGIGSQAYARALRRGESDTGTGLALALGDDAQEMPAEDS</sequence>
<feature type="domain" description="Novel STAND NTPase 1" evidence="2">
    <location>
        <begin position="7"/>
        <end position="142"/>
    </location>
</feature>
<proteinExistence type="predicted"/>
<evidence type="ECO:0000256" key="1">
    <source>
        <dbReference type="SAM" id="MobiDB-lite"/>
    </source>
</evidence>
<feature type="compositionally biased region" description="Gly residues" evidence="1">
    <location>
        <begin position="168"/>
        <end position="187"/>
    </location>
</feature>
<dbReference type="Gene3D" id="3.40.50.300">
    <property type="entry name" value="P-loop containing nucleotide triphosphate hydrolases"/>
    <property type="match status" value="1"/>
</dbReference>
<organism evidence="3 4">
    <name type="scientific">Streptomyces formicae</name>
    <dbReference type="NCBI Taxonomy" id="1616117"/>
    <lineage>
        <taxon>Bacteria</taxon>
        <taxon>Bacillati</taxon>
        <taxon>Actinomycetota</taxon>
        <taxon>Actinomycetes</taxon>
        <taxon>Kitasatosporales</taxon>
        <taxon>Streptomycetaceae</taxon>
        <taxon>Streptomyces</taxon>
    </lineage>
</organism>
<evidence type="ECO:0000259" key="2">
    <source>
        <dbReference type="Pfam" id="PF20703"/>
    </source>
</evidence>
<evidence type="ECO:0000313" key="3">
    <source>
        <dbReference type="EMBL" id="ATL25244.1"/>
    </source>
</evidence>
<dbReference type="SUPFAM" id="SSF48452">
    <property type="entry name" value="TPR-like"/>
    <property type="match status" value="2"/>
</dbReference>
<dbReference type="AlphaFoldDB" id="A0A291Q177"/>
<reference evidence="3 4" key="1">
    <citation type="submission" date="2017-08" db="EMBL/GenBank/DDBJ databases">
        <title>Complete Genome Sequence of Streptomyces formicae KY5, the formicamycin producer.</title>
        <authorList>
            <person name="Holmes N.A."/>
            <person name="Devine R."/>
            <person name="Qin Z."/>
            <person name="Seipke R.F."/>
            <person name="Wilkinson B."/>
            <person name="Hutchings M.I."/>
        </authorList>
    </citation>
    <scope>NUCLEOTIDE SEQUENCE [LARGE SCALE GENOMIC DNA]</scope>
    <source>
        <strain evidence="3 4">KY5</strain>
    </source>
</reference>
<accession>A0A291Q177</accession>